<reference evidence="2" key="1">
    <citation type="journal article" date="2023" name="Plant J.">
        <title>The genome of the king protea, Protea cynaroides.</title>
        <authorList>
            <person name="Chang J."/>
            <person name="Duong T.A."/>
            <person name="Schoeman C."/>
            <person name="Ma X."/>
            <person name="Roodt D."/>
            <person name="Barker N."/>
            <person name="Li Z."/>
            <person name="Van de Peer Y."/>
            <person name="Mizrachi E."/>
        </authorList>
    </citation>
    <scope>NUCLEOTIDE SEQUENCE</scope>
    <source>
        <tissue evidence="2">Young leaves</tissue>
    </source>
</reference>
<dbReference type="EMBL" id="JAMYWD010000007">
    <property type="protein sequence ID" value="KAJ4966578.1"/>
    <property type="molecule type" value="Genomic_DNA"/>
</dbReference>
<dbReference type="Proteomes" id="UP001141806">
    <property type="component" value="Unassembled WGS sequence"/>
</dbReference>
<accession>A0A9Q0K9U2</accession>
<evidence type="ECO:0000313" key="2">
    <source>
        <dbReference type="EMBL" id="KAJ4966578.1"/>
    </source>
</evidence>
<name>A0A9Q0K9U2_9MAGN</name>
<keyword evidence="3" id="KW-1185">Reference proteome</keyword>
<dbReference type="OrthoDB" id="604128at2759"/>
<evidence type="ECO:0000313" key="3">
    <source>
        <dbReference type="Proteomes" id="UP001141806"/>
    </source>
</evidence>
<dbReference type="AlphaFoldDB" id="A0A9Q0K9U2"/>
<gene>
    <name evidence="2" type="ORF">NE237_018427</name>
</gene>
<dbReference type="Pfam" id="PF03478">
    <property type="entry name" value="Beta-prop_KIB1-4"/>
    <property type="match status" value="1"/>
</dbReference>
<comment type="caution">
    <text evidence="2">The sequence shown here is derived from an EMBL/GenBank/DDBJ whole genome shotgun (WGS) entry which is preliminary data.</text>
</comment>
<feature type="domain" description="KIB1-4 beta-propeller" evidence="1">
    <location>
        <begin position="41"/>
        <end position="124"/>
    </location>
</feature>
<sequence>MERFANYAPSAKPRFSFRHLSLQNLVAWERPELGCFEHCHGVIEDMVSYKGRLYGVKVSRNKCHVSVACGLDGPSPTMKEAVETPKYSGYIQYHLVESSGNLLMVLRHLNWPTDCRTIGFTVFRNLLPQETIWILDGKGNHSGGDVKDSGDDQYLVWAAPVRYSGGPKKAHAVAEKTKNKMRGMLRLSSRRSQLSSGRRNLG</sequence>
<proteinExistence type="predicted"/>
<dbReference type="InterPro" id="IPR005174">
    <property type="entry name" value="KIB1-4_b-propeller"/>
</dbReference>
<protein>
    <recommendedName>
        <fullName evidence="1">KIB1-4 beta-propeller domain-containing protein</fullName>
    </recommendedName>
</protein>
<organism evidence="2 3">
    <name type="scientific">Protea cynaroides</name>
    <dbReference type="NCBI Taxonomy" id="273540"/>
    <lineage>
        <taxon>Eukaryota</taxon>
        <taxon>Viridiplantae</taxon>
        <taxon>Streptophyta</taxon>
        <taxon>Embryophyta</taxon>
        <taxon>Tracheophyta</taxon>
        <taxon>Spermatophyta</taxon>
        <taxon>Magnoliopsida</taxon>
        <taxon>Proteales</taxon>
        <taxon>Proteaceae</taxon>
        <taxon>Protea</taxon>
    </lineage>
</organism>
<evidence type="ECO:0000259" key="1">
    <source>
        <dbReference type="Pfam" id="PF03478"/>
    </source>
</evidence>